<sequence length="71" mass="7253">MVFRSAGAGASGLSSAHARYRGDGKSAAILVVVCVAGSAPENFPATGQWRRNGVVVAVLVAGVLQRRLRCG</sequence>
<name>A0AAW2RFD0_SESRA</name>
<organism evidence="1">
    <name type="scientific">Sesamum radiatum</name>
    <name type="common">Black benniseed</name>
    <dbReference type="NCBI Taxonomy" id="300843"/>
    <lineage>
        <taxon>Eukaryota</taxon>
        <taxon>Viridiplantae</taxon>
        <taxon>Streptophyta</taxon>
        <taxon>Embryophyta</taxon>
        <taxon>Tracheophyta</taxon>
        <taxon>Spermatophyta</taxon>
        <taxon>Magnoliopsida</taxon>
        <taxon>eudicotyledons</taxon>
        <taxon>Gunneridae</taxon>
        <taxon>Pentapetalae</taxon>
        <taxon>asterids</taxon>
        <taxon>lamiids</taxon>
        <taxon>Lamiales</taxon>
        <taxon>Pedaliaceae</taxon>
        <taxon>Sesamum</taxon>
    </lineage>
</organism>
<dbReference type="EMBL" id="JACGWJ010000013">
    <property type="protein sequence ID" value="KAL0378922.1"/>
    <property type="molecule type" value="Genomic_DNA"/>
</dbReference>
<dbReference type="AlphaFoldDB" id="A0AAW2RFD0"/>
<protein>
    <submittedName>
        <fullName evidence="1">Uncharacterized protein</fullName>
    </submittedName>
</protein>
<gene>
    <name evidence="1" type="ORF">Sradi_3197700</name>
</gene>
<reference evidence="1" key="2">
    <citation type="journal article" date="2024" name="Plant">
        <title>Genomic evolution and insights into agronomic trait innovations of Sesamum species.</title>
        <authorList>
            <person name="Miao H."/>
            <person name="Wang L."/>
            <person name="Qu L."/>
            <person name="Liu H."/>
            <person name="Sun Y."/>
            <person name="Le M."/>
            <person name="Wang Q."/>
            <person name="Wei S."/>
            <person name="Zheng Y."/>
            <person name="Lin W."/>
            <person name="Duan Y."/>
            <person name="Cao H."/>
            <person name="Xiong S."/>
            <person name="Wang X."/>
            <person name="Wei L."/>
            <person name="Li C."/>
            <person name="Ma Q."/>
            <person name="Ju M."/>
            <person name="Zhao R."/>
            <person name="Li G."/>
            <person name="Mu C."/>
            <person name="Tian Q."/>
            <person name="Mei H."/>
            <person name="Zhang T."/>
            <person name="Gao T."/>
            <person name="Zhang H."/>
        </authorList>
    </citation>
    <scope>NUCLEOTIDE SEQUENCE</scope>
    <source>
        <strain evidence="1">G02</strain>
    </source>
</reference>
<proteinExistence type="predicted"/>
<comment type="caution">
    <text evidence="1">The sequence shown here is derived from an EMBL/GenBank/DDBJ whole genome shotgun (WGS) entry which is preliminary data.</text>
</comment>
<accession>A0AAW2RFD0</accession>
<evidence type="ECO:0000313" key="1">
    <source>
        <dbReference type="EMBL" id="KAL0378922.1"/>
    </source>
</evidence>
<reference evidence="1" key="1">
    <citation type="submission" date="2020-06" db="EMBL/GenBank/DDBJ databases">
        <authorList>
            <person name="Li T."/>
            <person name="Hu X."/>
            <person name="Zhang T."/>
            <person name="Song X."/>
            <person name="Zhang H."/>
            <person name="Dai N."/>
            <person name="Sheng W."/>
            <person name="Hou X."/>
            <person name="Wei L."/>
        </authorList>
    </citation>
    <scope>NUCLEOTIDE SEQUENCE</scope>
    <source>
        <strain evidence="1">G02</strain>
        <tissue evidence="1">Leaf</tissue>
    </source>
</reference>